<dbReference type="Proteomes" id="UP000774617">
    <property type="component" value="Unassembled WGS sequence"/>
</dbReference>
<keyword evidence="2" id="KW-1185">Reference proteome</keyword>
<comment type="caution">
    <text evidence="1">The sequence shown here is derived from an EMBL/GenBank/DDBJ whole genome shotgun (WGS) entry which is preliminary data.</text>
</comment>
<gene>
    <name evidence="1" type="ORF">B0J12DRAFT_153462</name>
</gene>
<name>A0ABQ8G849_9PEZI</name>
<dbReference type="EMBL" id="JAGTJR010000019">
    <property type="protein sequence ID" value="KAH7045235.1"/>
    <property type="molecule type" value="Genomic_DNA"/>
</dbReference>
<organism evidence="1 2">
    <name type="scientific">Macrophomina phaseolina</name>
    <dbReference type="NCBI Taxonomy" id="35725"/>
    <lineage>
        <taxon>Eukaryota</taxon>
        <taxon>Fungi</taxon>
        <taxon>Dikarya</taxon>
        <taxon>Ascomycota</taxon>
        <taxon>Pezizomycotina</taxon>
        <taxon>Dothideomycetes</taxon>
        <taxon>Dothideomycetes incertae sedis</taxon>
        <taxon>Botryosphaeriales</taxon>
        <taxon>Botryosphaeriaceae</taxon>
        <taxon>Macrophomina</taxon>
    </lineage>
</organism>
<proteinExistence type="predicted"/>
<sequence>MELLLWTRCSVGVSACRVGAERARSQKHRRTTTGRKRSRRVAIGAEGTYKTNWSCLGAVVEMSECCAGGQYGGLVGSGDGEMTARAREAVANEAQKWAEGSECRGEMREKRVKKGALWLRRAGGREDAVRQATHLAGDVLSGIVWAARSSVCRWEDSMRELAGAARFW</sequence>
<protein>
    <submittedName>
        <fullName evidence="1">Uncharacterized protein</fullName>
    </submittedName>
</protein>
<evidence type="ECO:0000313" key="2">
    <source>
        <dbReference type="Proteomes" id="UP000774617"/>
    </source>
</evidence>
<reference evidence="1 2" key="1">
    <citation type="journal article" date="2021" name="Nat. Commun.">
        <title>Genetic determinants of endophytism in the Arabidopsis root mycobiome.</title>
        <authorList>
            <person name="Mesny F."/>
            <person name="Miyauchi S."/>
            <person name="Thiergart T."/>
            <person name="Pickel B."/>
            <person name="Atanasova L."/>
            <person name="Karlsson M."/>
            <person name="Huettel B."/>
            <person name="Barry K.W."/>
            <person name="Haridas S."/>
            <person name="Chen C."/>
            <person name="Bauer D."/>
            <person name="Andreopoulos W."/>
            <person name="Pangilinan J."/>
            <person name="LaButti K."/>
            <person name="Riley R."/>
            <person name="Lipzen A."/>
            <person name="Clum A."/>
            <person name="Drula E."/>
            <person name="Henrissat B."/>
            <person name="Kohler A."/>
            <person name="Grigoriev I.V."/>
            <person name="Martin F.M."/>
            <person name="Hacquard S."/>
        </authorList>
    </citation>
    <scope>NUCLEOTIDE SEQUENCE [LARGE SCALE GENOMIC DNA]</scope>
    <source>
        <strain evidence="1 2">MPI-SDFR-AT-0080</strain>
    </source>
</reference>
<accession>A0ABQ8G849</accession>
<evidence type="ECO:0000313" key="1">
    <source>
        <dbReference type="EMBL" id="KAH7045235.1"/>
    </source>
</evidence>